<proteinExistence type="predicted"/>
<sequence>MQPQTLASLKQGFFFIMPAVVVGNFISDSYLSRSLRWRRLEDKYTEVSLQISQFG</sequence>
<evidence type="ECO:0000313" key="2">
    <source>
        <dbReference type="EMBL" id="KAF2152351.1"/>
    </source>
</evidence>
<gene>
    <name evidence="2" type="ORF">K461DRAFT_278580</name>
</gene>
<comment type="caution">
    <text evidence="2">The sequence shown here is derived from an EMBL/GenBank/DDBJ whole genome shotgun (WGS) entry which is preliminary data.</text>
</comment>
<keyword evidence="1" id="KW-0812">Transmembrane</keyword>
<reference evidence="2" key="1">
    <citation type="journal article" date="2020" name="Stud. Mycol.">
        <title>101 Dothideomycetes genomes: a test case for predicting lifestyles and emergence of pathogens.</title>
        <authorList>
            <person name="Haridas S."/>
            <person name="Albert R."/>
            <person name="Binder M."/>
            <person name="Bloem J."/>
            <person name="Labutti K."/>
            <person name="Salamov A."/>
            <person name="Andreopoulos B."/>
            <person name="Baker S."/>
            <person name="Barry K."/>
            <person name="Bills G."/>
            <person name="Bluhm B."/>
            <person name="Cannon C."/>
            <person name="Castanera R."/>
            <person name="Culley D."/>
            <person name="Daum C."/>
            <person name="Ezra D."/>
            <person name="Gonzalez J."/>
            <person name="Henrissat B."/>
            <person name="Kuo A."/>
            <person name="Liang C."/>
            <person name="Lipzen A."/>
            <person name="Lutzoni F."/>
            <person name="Magnuson J."/>
            <person name="Mondo S."/>
            <person name="Nolan M."/>
            <person name="Ohm R."/>
            <person name="Pangilinan J."/>
            <person name="Park H.-J."/>
            <person name="Ramirez L."/>
            <person name="Alfaro M."/>
            <person name="Sun H."/>
            <person name="Tritt A."/>
            <person name="Yoshinaga Y."/>
            <person name="Zwiers L.-H."/>
            <person name="Turgeon B."/>
            <person name="Goodwin S."/>
            <person name="Spatafora J."/>
            <person name="Crous P."/>
            <person name="Grigoriev I."/>
        </authorList>
    </citation>
    <scope>NUCLEOTIDE SEQUENCE</scope>
    <source>
        <strain evidence="2">CBS 260.36</strain>
    </source>
</reference>
<keyword evidence="1" id="KW-1133">Transmembrane helix</keyword>
<accession>A0A9P4MM39</accession>
<organism evidence="2 3">
    <name type="scientific">Myriangium duriaei CBS 260.36</name>
    <dbReference type="NCBI Taxonomy" id="1168546"/>
    <lineage>
        <taxon>Eukaryota</taxon>
        <taxon>Fungi</taxon>
        <taxon>Dikarya</taxon>
        <taxon>Ascomycota</taxon>
        <taxon>Pezizomycotina</taxon>
        <taxon>Dothideomycetes</taxon>
        <taxon>Dothideomycetidae</taxon>
        <taxon>Myriangiales</taxon>
        <taxon>Myriangiaceae</taxon>
        <taxon>Myriangium</taxon>
    </lineage>
</organism>
<dbReference type="AlphaFoldDB" id="A0A9P4MM39"/>
<protein>
    <submittedName>
        <fullName evidence="2">Uncharacterized protein</fullName>
    </submittedName>
</protein>
<keyword evidence="1" id="KW-0472">Membrane</keyword>
<evidence type="ECO:0000313" key="3">
    <source>
        <dbReference type="Proteomes" id="UP000799439"/>
    </source>
</evidence>
<dbReference type="Proteomes" id="UP000799439">
    <property type="component" value="Unassembled WGS sequence"/>
</dbReference>
<dbReference type="EMBL" id="ML996086">
    <property type="protein sequence ID" value="KAF2152351.1"/>
    <property type="molecule type" value="Genomic_DNA"/>
</dbReference>
<feature type="transmembrane region" description="Helical" evidence="1">
    <location>
        <begin position="12"/>
        <end position="31"/>
    </location>
</feature>
<keyword evidence="3" id="KW-1185">Reference proteome</keyword>
<evidence type="ECO:0000256" key="1">
    <source>
        <dbReference type="SAM" id="Phobius"/>
    </source>
</evidence>
<name>A0A9P4MM39_9PEZI</name>